<reference evidence="3" key="1">
    <citation type="journal article" date="2015" name="Nat. Genet.">
        <title>The genome and transcriptome of the zoonotic hookworm Ancylostoma ceylanicum identify infection-specific gene families.</title>
        <authorList>
            <person name="Schwarz E.M."/>
            <person name="Hu Y."/>
            <person name="Antoshechkin I."/>
            <person name="Miller M.M."/>
            <person name="Sternberg P.W."/>
            <person name="Aroian R.V."/>
        </authorList>
    </citation>
    <scope>NUCLEOTIDE SEQUENCE</scope>
    <source>
        <strain evidence="3">HY135</strain>
    </source>
</reference>
<organism evidence="2 3">
    <name type="scientific">Ancylostoma ceylanicum</name>
    <dbReference type="NCBI Taxonomy" id="53326"/>
    <lineage>
        <taxon>Eukaryota</taxon>
        <taxon>Metazoa</taxon>
        <taxon>Ecdysozoa</taxon>
        <taxon>Nematoda</taxon>
        <taxon>Chromadorea</taxon>
        <taxon>Rhabditida</taxon>
        <taxon>Rhabditina</taxon>
        <taxon>Rhabditomorpha</taxon>
        <taxon>Strongyloidea</taxon>
        <taxon>Ancylostomatidae</taxon>
        <taxon>Ancylostomatinae</taxon>
        <taxon>Ancylostoma</taxon>
    </lineage>
</organism>
<gene>
    <name evidence="2" type="primary">Acey_s0136.g1949</name>
    <name evidence="2" type="ORF">Y032_0136g1949</name>
</gene>
<evidence type="ECO:0000313" key="3">
    <source>
        <dbReference type="Proteomes" id="UP000024635"/>
    </source>
</evidence>
<keyword evidence="3" id="KW-1185">Reference proteome</keyword>
<dbReference type="Proteomes" id="UP000024635">
    <property type="component" value="Unassembled WGS sequence"/>
</dbReference>
<protein>
    <recommendedName>
        <fullName evidence="4">Paired domain-containing protein</fullName>
    </recommendedName>
</protein>
<dbReference type="GO" id="GO:0005634">
    <property type="term" value="C:nucleus"/>
    <property type="evidence" value="ECO:0007669"/>
    <property type="project" value="UniProtKB-SubCell"/>
</dbReference>
<comment type="subcellular location">
    <subcellularLocation>
        <location evidence="1">Nucleus</location>
    </subcellularLocation>
</comment>
<evidence type="ECO:0000256" key="1">
    <source>
        <dbReference type="ARBA" id="ARBA00004123"/>
    </source>
</evidence>
<dbReference type="PANTHER" id="PTHR46068">
    <property type="entry name" value="PROTEIN CBG27172"/>
    <property type="match status" value="1"/>
</dbReference>
<dbReference type="PANTHER" id="PTHR46068:SF1">
    <property type="entry name" value="TRANSPOSASE IS30-LIKE HTH DOMAIN-CONTAINING PROTEIN"/>
    <property type="match status" value="1"/>
</dbReference>
<dbReference type="OrthoDB" id="7951431at2759"/>
<proteinExistence type="predicted"/>
<dbReference type="Pfam" id="PF13551">
    <property type="entry name" value="HTH_29"/>
    <property type="match status" value="1"/>
</dbReference>
<evidence type="ECO:0008006" key="4">
    <source>
        <dbReference type="Google" id="ProtNLM"/>
    </source>
</evidence>
<dbReference type="EMBL" id="JARK01001472">
    <property type="protein sequence ID" value="EYB97829.1"/>
    <property type="molecule type" value="Genomic_DNA"/>
</dbReference>
<sequence>MIAANPKRASIADLHTAGYATGDIAKMLDVGPRTVRRASSRFRDTGGITDRPRSGRRRTAVVRKNVEIIRKRIGWNSKRSMRKVDEDLKISDRSVSFTVSLIVAAIVSRNARL</sequence>
<evidence type="ECO:0000313" key="2">
    <source>
        <dbReference type="EMBL" id="EYB97829.1"/>
    </source>
</evidence>
<name>A0A016T5F0_9BILA</name>
<dbReference type="SUPFAM" id="SSF46689">
    <property type="entry name" value="Homeodomain-like"/>
    <property type="match status" value="1"/>
</dbReference>
<comment type="caution">
    <text evidence="2">The sequence shown here is derived from an EMBL/GenBank/DDBJ whole genome shotgun (WGS) entry which is preliminary data.</text>
</comment>
<dbReference type="AlphaFoldDB" id="A0A016T5F0"/>
<accession>A0A016T5F0</accession>
<dbReference type="InterPro" id="IPR009057">
    <property type="entry name" value="Homeodomain-like_sf"/>
</dbReference>